<dbReference type="SUPFAM" id="SSF53633">
    <property type="entry name" value="Carbamate kinase-like"/>
    <property type="match status" value="1"/>
</dbReference>
<dbReference type="KEGG" id="mtun:MTUNDRAET4_2731"/>
<evidence type="ECO:0000313" key="2">
    <source>
        <dbReference type="Proteomes" id="UP000294360"/>
    </source>
</evidence>
<proteinExistence type="predicted"/>
<dbReference type="AlphaFoldDB" id="A0A4U8Z2R1"/>
<keyword evidence="1" id="KW-0418">Kinase</keyword>
<dbReference type="EMBL" id="LR536450">
    <property type="protein sequence ID" value="VFU09618.1"/>
    <property type="molecule type" value="Genomic_DNA"/>
</dbReference>
<dbReference type="InterPro" id="IPR036393">
    <property type="entry name" value="AceGlu_kinase-like_sf"/>
</dbReference>
<dbReference type="Gene3D" id="3.40.1160.10">
    <property type="entry name" value="Acetylglutamate kinase-like"/>
    <property type="match status" value="1"/>
</dbReference>
<dbReference type="RefSeq" id="WP_197731981.1">
    <property type="nucleotide sequence ID" value="NZ_CP139089.1"/>
</dbReference>
<dbReference type="GO" id="GO:0016301">
    <property type="term" value="F:kinase activity"/>
    <property type="evidence" value="ECO:0007669"/>
    <property type="project" value="UniProtKB-KW"/>
</dbReference>
<gene>
    <name evidence="1" type="ORF">MTUNDRAET4_2731</name>
</gene>
<protein>
    <submittedName>
        <fullName evidence="1">Aspartate/glutamate/uridylate kinase</fullName>
    </submittedName>
</protein>
<name>A0A4U8Z2R1_METTU</name>
<dbReference type="Proteomes" id="UP000294360">
    <property type="component" value="Chromosome"/>
</dbReference>
<organism evidence="1 2">
    <name type="scientific">Methylocella tundrae</name>
    <dbReference type="NCBI Taxonomy" id="227605"/>
    <lineage>
        <taxon>Bacteria</taxon>
        <taxon>Pseudomonadati</taxon>
        <taxon>Pseudomonadota</taxon>
        <taxon>Alphaproteobacteria</taxon>
        <taxon>Hyphomicrobiales</taxon>
        <taxon>Beijerinckiaceae</taxon>
        <taxon>Methylocella</taxon>
    </lineage>
</organism>
<sequence length="212" mass="22119">MSIFVAKLGGSLAFSPQREAWLAALAASVRPLILVAGGGPFAEAVRAAQPRMGFDDVAAHRLALLAMEQFAVILASHSDRFVLASSREDIKAALEAARIPVWLPSAMTLSAAQIPASWDATSDSLAAWLAGLVGARRLLLIKSFDLERPATAAELAERQIIDPLFPRFAAQSGALVSVAGPASLPFAREILKSGGAPGMVVMREAADVPAPA</sequence>
<evidence type="ECO:0000313" key="1">
    <source>
        <dbReference type="EMBL" id="VFU09618.1"/>
    </source>
</evidence>
<keyword evidence="1" id="KW-0808">Transferase</keyword>
<accession>A0A4U8Z2R1</accession>
<reference evidence="1 2" key="1">
    <citation type="submission" date="2019-03" db="EMBL/GenBank/DDBJ databases">
        <authorList>
            <person name="Kox A.R. M."/>
        </authorList>
    </citation>
    <scope>NUCLEOTIDE SEQUENCE [LARGE SCALE GENOMIC DNA]</scope>
    <source>
        <strain evidence="1">MTUNDRAET4 annotated genome</strain>
    </source>
</reference>